<feature type="transmembrane region" description="Helical" evidence="1">
    <location>
        <begin position="59"/>
        <end position="79"/>
    </location>
</feature>
<evidence type="ECO:0000313" key="2">
    <source>
        <dbReference type="EMBL" id="SMY01730.1"/>
    </source>
</evidence>
<gene>
    <name evidence="2" type="ORF">BLIN101_03528</name>
</gene>
<protein>
    <submittedName>
        <fullName evidence="2">Uncharacterized protein</fullName>
    </submittedName>
</protein>
<evidence type="ECO:0000313" key="3">
    <source>
        <dbReference type="Proteomes" id="UP000234498"/>
    </source>
</evidence>
<dbReference type="AlphaFoldDB" id="A0A2H1KPP9"/>
<organism evidence="2 3">
    <name type="scientific">Brevibacterium linens</name>
    <dbReference type="NCBI Taxonomy" id="1703"/>
    <lineage>
        <taxon>Bacteria</taxon>
        <taxon>Bacillati</taxon>
        <taxon>Actinomycetota</taxon>
        <taxon>Actinomycetes</taxon>
        <taxon>Micrococcales</taxon>
        <taxon>Brevibacteriaceae</taxon>
        <taxon>Brevibacterium</taxon>
    </lineage>
</organism>
<proteinExistence type="predicted"/>
<keyword evidence="1" id="KW-0472">Membrane</keyword>
<keyword evidence="1" id="KW-1133">Transmembrane helix</keyword>
<reference evidence="2 3" key="1">
    <citation type="submission" date="2017-03" db="EMBL/GenBank/DDBJ databases">
        <authorList>
            <person name="Afonso C.L."/>
            <person name="Miller P.J."/>
            <person name="Scott M.A."/>
            <person name="Spackman E."/>
            <person name="Goraichik I."/>
            <person name="Dimitrov K.M."/>
            <person name="Suarez D.L."/>
            <person name="Swayne D.E."/>
        </authorList>
    </citation>
    <scope>NUCLEOTIDE SEQUENCE [LARGE SCALE GENOMIC DNA]</scope>
    <source>
        <strain evidence="2 3">Mu101</strain>
    </source>
</reference>
<dbReference type="RefSeq" id="WP_127362833.1">
    <property type="nucleotide sequence ID" value="NZ_FXZA01000066.1"/>
</dbReference>
<keyword evidence="1" id="KW-0812">Transmembrane</keyword>
<dbReference type="OrthoDB" id="4808083at2"/>
<dbReference type="EMBL" id="FXZA01000066">
    <property type="protein sequence ID" value="SMY01730.1"/>
    <property type="molecule type" value="Genomic_DNA"/>
</dbReference>
<feature type="transmembrane region" description="Helical" evidence="1">
    <location>
        <begin position="7"/>
        <end position="24"/>
    </location>
</feature>
<name>A0A2H1KPP9_BRELN</name>
<feature type="transmembrane region" description="Helical" evidence="1">
    <location>
        <begin position="30"/>
        <end position="47"/>
    </location>
</feature>
<accession>A0A2H1KPP9</accession>
<evidence type="ECO:0000256" key="1">
    <source>
        <dbReference type="SAM" id="Phobius"/>
    </source>
</evidence>
<sequence>MNSSRSLVLGGLVAFVAAMVLYVLSLPAFISIVLVLVSGVLVALAIHRSPIAPESARKWVASGMALTVLLAAGLVWAGYFSPITAILDGMIPLLLGVATVVFVVIAAVKIYRSTGRDC</sequence>
<feature type="transmembrane region" description="Helical" evidence="1">
    <location>
        <begin position="91"/>
        <end position="111"/>
    </location>
</feature>
<dbReference type="Proteomes" id="UP000234498">
    <property type="component" value="Unassembled WGS sequence"/>
</dbReference>